<accession>A0A1V0EED3</accession>
<dbReference type="EMBL" id="KY555146">
    <property type="protein sequence ID" value="ARB15248.1"/>
    <property type="molecule type" value="Genomic_DNA"/>
</dbReference>
<reference evidence="2" key="2">
    <citation type="journal article" date="2017" name="Curr. Microbiol.">
        <title>Genomic diversity of type B3 bacteriophages of Caulobacter crescentus.</title>
        <authorList>
            <person name="Ash K.T."/>
            <person name="Drake K.M."/>
            <person name="Gibbs W.S."/>
            <person name="Ely B."/>
        </authorList>
    </citation>
    <scope>NUCLEOTIDE SEQUENCE</scope>
</reference>
<evidence type="ECO:0000313" key="3">
    <source>
        <dbReference type="Proteomes" id="UP000222485"/>
    </source>
</evidence>
<reference evidence="3" key="1">
    <citation type="journal article" date="2017" name="Curr. Microbiol.">
        <title>Genomic Diversity of Type B3 Bacteriophages of Caulobacter crescentus.</title>
        <authorList>
            <person name="Ash K.T."/>
            <person name="Drake K.M."/>
            <person name="Gibbs W.S."/>
            <person name="Ely B."/>
        </authorList>
    </citation>
    <scope>NUCLEOTIDE SEQUENCE [LARGE SCALE GENOMIC DNA]</scope>
</reference>
<name>A0A1V0EED3_9CAUD</name>
<gene>
    <name evidence="1" type="ORF">Ccr32_gp018</name>
    <name evidence="2" type="ORF">Ccr32_gp330</name>
</gene>
<evidence type="ECO:0000313" key="1">
    <source>
        <dbReference type="EMBL" id="ARB14937.1"/>
    </source>
</evidence>
<organism evidence="2 3">
    <name type="scientific">Caulobacter phage Ccr32</name>
    <dbReference type="NCBI Taxonomy" id="1959738"/>
    <lineage>
        <taxon>Viruses</taxon>
        <taxon>Duplodnaviria</taxon>
        <taxon>Heunggongvirae</taxon>
        <taxon>Uroviricota</taxon>
        <taxon>Caudoviricetes</taxon>
        <taxon>Jeanschmidtviridae</taxon>
        <taxon>Shapirovirus</taxon>
        <taxon>Shapirovirus cbk</taxon>
    </lineage>
</organism>
<dbReference type="EMBL" id="KY555146">
    <property type="protein sequence ID" value="ARB14937.1"/>
    <property type="molecule type" value="Genomic_DNA"/>
</dbReference>
<proteinExistence type="predicted"/>
<protein>
    <submittedName>
        <fullName evidence="2">Uncharacterized protein</fullName>
    </submittedName>
</protein>
<sequence length="148" mass="15949">MFASVTLPAHDAQGLSLETVHMVFARELAQHFDHVISAPVVESWRDEETGADHAQAAVCFTVSATPAAWEAKGGRLARRLENLAARYAADCDAPALTVTHCDGQTVYVGALEALARPAPVQGPTRDADPAFLPRQREDKAARFDRLTA</sequence>
<dbReference type="Proteomes" id="UP000222485">
    <property type="component" value="Genome"/>
</dbReference>
<evidence type="ECO:0000313" key="2">
    <source>
        <dbReference type="EMBL" id="ARB15248.1"/>
    </source>
</evidence>